<dbReference type="EMBL" id="SWKU01000018">
    <property type="protein sequence ID" value="KAF2998887.1"/>
    <property type="molecule type" value="Genomic_DNA"/>
</dbReference>
<dbReference type="AlphaFoldDB" id="A0A9P4TA86"/>
<evidence type="ECO:0000313" key="2">
    <source>
        <dbReference type="Proteomes" id="UP000801428"/>
    </source>
</evidence>
<proteinExistence type="predicted"/>
<evidence type="ECO:0000313" key="1">
    <source>
        <dbReference type="EMBL" id="KAF2998887.1"/>
    </source>
</evidence>
<comment type="caution">
    <text evidence="1">The sequence shown here is derived from an EMBL/GenBank/DDBJ whole genome shotgun (WGS) entry which is preliminary data.</text>
</comment>
<reference evidence="1" key="1">
    <citation type="submission" date="2019-04" db="EMBL/GenBank/DDBJ databases">
        <title>Sequencing of skin fungus with MAO and IRED activity.</title>
        <authorList>
            <person name="Marsaioli A.J."/>
            <person name="Bonatto J.M.C."/>
            <person name="Reis Junior O."/>
        </authorList>
    </citation>
    <scope>NUCLEOTIDE SEQUENCE</scope>
    <source>
        <strain evidence="1">30M1</strain>
    </source>
</reference>
<keyword evidence="2" id="KW-1185">Reference proteome</keyword>
<sequence length="249" mass="28293">MNWLMDDNIVEKIDGLPVLRCNDVELFFEGGIPADPYTVWIPRRYQTCWQLSAHGPSVAMRSNPYSMDSLIRKNLNNVRRVCSSLTVSEGVNLDMFSDIRVLVETVVKYASLHHVSFTDGPPTMPFTNLEISAFKLLCHEYCPREQISLSCPTSLHVNKQESCAFHTFCTELPEAASKFCAEHHIIAARFYSSLSGADKDFFAGRNHGRNSYNSWKETDSQPVVTRRPVDTTLLSTIANLHRLYEQKIV</sequence>
<organism evidence="1 2">
    <name type="scientific">Curvularia kusanoi</name>
    <name type="common">Cochliobolus kusanoi</name>
    <dbReference type="NCBI Taxonomy" id="90978"/>
    <lineage>
        <taxon>Eukaryota</taxon>
        <taxon>Fungi</taxon>
        <taxon>Dikarya</taxon>
        <taxon>Ascomycota</taxon>
        <taxon>Pezizomycotina</taxon>
        <taxon>Dothideomycetes</taxon>
        <taxon>Pleosporomycetidae</taxon>
        <taxon>Pleosporales</taxon>
        <taxon>Pleosporineae</taxon>
        <taxon>Pleosporaceae</taxon>
        <taxon>Curvularia</taxon>
    </lineage>
</organism>
<name>A0A9P4TA86_CURKU</name>
<accession>A0A9P4TA86</accession>
<dbReference type="Proteomes" id="UP000801428">
    <property type="component" value="Unassembled WGS sequence"/>
</dbReference>
<protein>
    <submittedName>
        <fullName evidence="1">Uncharacterized protein</fullName>
    </submittedName>
</protein>
<gene>
    <name evidence="1" type="ORF">E8E13_005012</name>
</gene>